<dbReference type="InterPro" id="IPR027417">
    <property type="entry name" value="P-loop_NTPase"/>
</dbReference>
<dbReference type="PANTHER" id="PTHR43788">
    <property type="entry name" value="DNA2/NAM7 HELICASE FAMILY MEMBER"/>
    <property type="match status" value="1"/>
</dbReference>
<protein>
    <submittedName>
        <fullName evidence="6">AAA family ATPase</fullName>
    </submittedName>
</protein>
<dbReference type="EMBL" id="CP067420">
    <property type="protein sequence ID" value="QQP87531.1"/>
    <property type="molecule type" value="Genomic_DNA"/>
</dbReference>
<dbReference type="Proteomes" id="UP000595197">
    <property type="component" value="Chromosome"/>
</dbReference>
<dbReference type="SUPFAM" id="SSF52540">
    <property type="entry name" value="P-loop containing nucleoside triphosphate hydrolases"/>
    <property type="match status" value="1"/>
</dbReference>
<keyword evidence="2" id="KW-0067">ATP-binding</keyword>
<feature type="region of interest" description="Disordered" evidence="3">
    <location>
        <begin position="139"/>
        <end position="194"/>
    </location>
</feature>
<proteinExistence type="predicted"/>
<evidence type="ECO:0000256" key="1">
    <source>
        <dbReference type="ARBA" id="ARBA00022741"/>
    </source>
</evidence>
<gene>
    <name evidence="6" type="ORF">IGS68_15630</name>
</gene>
<dbReference type="Pfam" id="PF22721">
    <property type="entry name" value="TBP-TOTE"/>
    <property type="match status" value="2"/>
</dbReference>
<keyword evidence="7" id="KW-1185">Reference proteome</keyword>
<evidence type="ECO:0000256" key="2">
    <source>
        <dbReference type="ARBA" id="ARBA00022840"/>
    </source>
</evidence>
<name>A0ABX7AZV6_9PROT</name>
<feature type="domain" description="UvrD-like helicase C-terminal" evidence="4">
    <location>
        <begin position="642"/>
        <end position="691"/>
    </location>
</feature>
<reference evidence="6" key="1">
    <citation type="submission" date="2021-02" db="EMBL/GenBank/DDBJ databases">
        <title>Skermanella TT6 skin isolate.</title>
        <authorList>
            <person name="Lee K."/>
            <person name="Ganzorig M."/>
        </authorList>
    </citation>
    <scope>NUCLEOTIDE SEQUENCE</scope>
    <source>
        <strain evidence="6">TT6</strain>
    </source>
</reference>
<dbReference type="PANTHER" id="PTHR43788:SF6">
    <property type="entry name" value="DNA HELICASE B"/>
    <property type="match status" value="1"/>
</dbReference>
<evidence type="ECO:0000256" key="3">
    <source>
        <dbReference type="SAM" id="MobiDB-lite"/>
    </source>
</evidence>
<dbReference type="Gene3D" id="3.40.50.300">
    <property type="entry name" value="P-loop containing nucleotide triphosphate hydrolases"/>
    <property type="match status" value="2"/>
</dbReference>
<feature type="domain" description="TATA-binding-like protein" evidence="5">
    <location>
        <begin position="747"/>
        <end position="813"/>
    </location>
</feature>
<accession>A0ABX7AZV6</accession>
<dbReference type="CDD" id="cd18809">
    <property type="entry name" value="SF1_C_RecD"/>
    <property type="match status" value="1"/>
</dbReference>
<dbReference type="InterPro" id="IPR027785">
    <property type="entry name" value="UvrD-like_helicase_C"/>
</dbReference>
<organism evidence="6 7">
    <name type="scientific">Skermanella cutis</name>
    <dbReference type="NCBI Taxonomy" id="2775420"/>
    <lineage>
        <taxon>Bacteria</taxon>
        <taxon>Pseudomonadati</taxon>
        <taxon>Pseudomonadota</taxon>
        <taxon>Alphaproteobacteria</taxon>
        <taxon>Rhodospirillales</taxon>
        <taxon>Azospirillaceae</taxon>
        <taxon>Skermanella</taxon>
    </lineage>
</organism>
<dbReference type="InterPro" id="IPR050534">
    <property type="entry name" value="Coronavir_polyprotein_1ab"/>
</dbReference>
<evidence type="ECO:0000313" key="7">
    <source>
        <dbReference type="Proteomes" id="UP000595197"/>
    </source>
</evidence>
<keyword evidence="1" id="KW-0547">Nucleotide-binding</keyword>
<feature type="domain" description="TATA-binding-like protein" evidence="5">
    <location>
        <begin position="843"/>
        <end position="920"/>
    </location>
</feature>
<evidence type="ECO:0000313" key="6">
    <source>
        <dbReference type="EMBL" id="QQP87531.1"/>
    </source>
</evidence>
<dbReference type="Pfam" id="PF13604">
    <property type="entry name" value="AAA_30"/>
    <property type="match status" value="1"/>
</dbReference>
<evidence type="ECO:0000259" key="5">
    <source>
        <dbReference type="Pfam" id="PF22721"/>
    </source>
</evidence>
<evidence type="ECO:0000259" key="4">
    <source>
        <dbReference type="Pfam" id="PF13538"/>
    </source>
</evidence>
<dbReference type="RefSeq" id="WP_201070812.1">
    <property type="nucleotide sequence ID" value="NZ_CP067420.1"/>
</dbReference>
<sequence length="925" mass="102977">MTSSFGFLQTRWPELHKRAVQAEFALHVDADVTAIRLRCFGELLISAFFQLKSLPELTNGRQIDRLRFLEDNRLLNERLLGKLHTLRLLGNKAAHGGTVSAAQAAGLLADAWALAQWFCRLIAPEELYASGPFRLPDPGARPAGASRETVEEALAETGGGREEASDPAAKPARLSQDDSRQEREASDKAFNAVDPTTRELRTPISLREAFAGATLSKSQEEAVEELERFFAAPQAEVFLLKGHAGTGKTFIIRGLADYLSAQGRMFRLCAPTGRAARVIEGKTGYQAGTLHRTIYNFKELIEYTDEGLKGSETFKNYAQIATNDDAANAVYMVDEASLISDAYQESEFFRSGSGYLLKDFFNFVRLDHNDHDKKIILIGDTAQLPPVDMSFSPALDADYLHKTYGVSCRSYELEDVVRQKADSGVLRNVMPLRDSLKSGKFCKLTFDFSVPDIEKVEGDRVLSRYLEACNHAINDKAIIVARSNAEAAGYNRMIREHFFPGKSEIVPGDKLMVVANITVSGLFIANGDFILAKEVDERVETRRISIRRKNPDTKAVETVEVTISFRGALLGVRDTDGRAQFIQTKILENVLYDSNPNIGSDEQKALYIDFCMRHEHLRKDRNHFQEVLRADPYFNALRVKFGYAVTCHKAQGGEWEHVFVVCPRGQNELSSDYFRWLYTAMTRAKGRLYMVKPPHREVGADIKVIGMPPFATSCSSAETISVSPEDSIGSPDAPPERFGLTEQNGVLFAILGHVQAALEGTNIEIEDIVHNQYQEAYFFRRDGESARVNIAYNGKGKIGRIMPTQVNALSGELNQCLGALSDRILTPANRASSSNDVIYVPSQEFLGTFHEWLLSRAKERGIQIADVAELPWCQRYTFARGSDAVVVDIYYNGRGTFSTCKPVNPSRAPRALLSEVIDLLPVRKG</sequence>
<feature type="compositionally biased region" description="Basic and acidic residues" evidence="3">
    <location>
        <begin position="175"/>
        <end position="187"/>
    </location>
</feature>
<dbReference type="InterPro" id="IPR054572">
    <property type="entry name" value="TBP-TOTE"/>
</dbReference>
<dbReference type="Pfam" id="PF13538">
    <property type="entry name" value="UvrD_C_2"/>
    <property type="match status" value="1"/>
</dbReference>